<dbReference type="InterPro" id="IPR006969">
    <property type="entry name" value="Stig-like"/>
</dbReference>
<evidence type="ECO:0000256" key="2">
    <source>
        <dbReference type="ARBA" id="ARBA00022729"/>
    </source>
</evidence>
<accession>A0A5N6MY88</accession>
<dbReference type="OrthoDB" id="1841769at2759"/>
<dbReference type="PANTHER" id="PTHR33227:SF18">
    <property type="entry name" value="STIGMA-SPECIFIC STIG1-LIKE PROTEIN 3"/>
    <property type="match status" value="1"/>
</dbReference>
<organism evidence="3 4">
    <name type="scientific">Mikania micrantha</name>
    <name type="common">bitter vine</name>
    <dbReference type="NCBI Taxonomy" id="192012"/>
    <lineage>
        <taxon>Eukaryota</taxon>
        <taxon>Viridiplantae</taxon>
        <taxon>Streptophyta</taxon>
        <taxon>Embryophyta</taxon>
        <taxon>Tracheophyta</taxon>
        <taxon>Spermatophyta</taxon>
        <taxon>Magnoliopsida</taxon>
        <taxon>eudicotyledons</taxon>
        <taxon>Gunneridae</taxon>
        <taxon>Pentapetalae</taxon>
        <taxon>asterids</taxon>
        <taxon>campanulids</taxon>
        <taxon>Asterales</taxon>
        <taxon>Asteraceae</taxon>
        <taxon>Asteroideae</taxon>
        <taxon>Heliantheae alliance</taxon>
        <taxon>Eupatorieae</taxon>
        <taxon>Mikania</taxon>
    </lineage>
</organism>
<evidence type="ECO:0000313" key="4">
    <source>
        <dbReference type="Proteomes" id="UP000326396"/>
    </source>
</evidence>
<evidence type="ECO:0000313" key="3">
    <source>
        <dbReference type="EMBL" id="KAD4178864.1"/>
    </source>
</evidence>
<dbReference type="AlphaFoldDB" id="A0A5N6MY88"/>
<evidence type="ECO:0000256" key="1">
    <source>
        <dbReference type="ARBA" id="ARBA00006010"/>
    </source>
</evidence>
<dbReference type="Proteomes" id="UP000326396">
    <property type="component" value="Linkage Group LG4"/>
</dbReference>
<comment type="similarity">
    <text evidence="1">Belongs to the STIG1 family.</text>
</comment>
<keyword evidence="4" id="KW-1185">Reference proteome</keyword>
<name>A0A5N6MY88_9ASTR</name>
<dbReference type="Pfam" id="PF04885">
    <property type="entry name" value="Stig1"/>
    <property type="match status" value="1"/>
</dbReference>
<dbReference type="EMBL" id="SZYD01000014">
    <property type="protein sequence ID" value="KAD4178864.1"/>
    <property type="molecule type" value="Genomic_DNA"/>
</dbReference>
<sequence length="147" mass="16065">MISITTLTITTTTVQPYLTTTKPLPARPASRFLAEKQPNPRAADHCKNDDEICYVVEGKNSTCCNNKCMDLSEDKHNCGACKNKCKFTSSCCDGKCVNLAYDKRHCGSCGNKSIDDYSVTLTVSLTMELNGLSDIIALGSDFAIEMF</sequence>
<dbReference type="PANTHER" id="PTHR33227">
    <property type="entry name" value="STIGMA-SPECIFIC STIG1-LIKE PROTEIN 3"/>
    <property type="match status" value="1"/>
</dbReference>
<reference evidence="3 4" key="1">
    <citation type="submission" date="2019-05" db="EMBL/GenBank/DDBJ databases">
        <title>Mikania micrantha, genome provides insights into the molecular mechanism of rapid growth.</title>
        <authorList>
            <person name="Liu B."/>
        </authorList>
    </citation>
    <scope>NUCLEOTIDE SEQUENCE [LARGE SCALE GENOMIC DNA]</scope>
    <source>
        <strain evidence="3">NLD-2019</strain>
        <tissue evidence="3">Leaf</tissue>
    </source>
</reference>
<protein>
    <recommendedName>
        <fullName evidence="5">Stigma-specific STIG1-like protein 1</fullName>
    </recommendedName>
</protein>
<gene>
    <name evidence="3" type="ORF">E3N88_27455</name>
</gene>
<keyword evidence="2" id="KW-0732">Signal</keyword>
<comment type="caution">
    <text evidence="3">The sequence shown here is derived from an EMBL/GenBank/DDBJ whole genome shotgun (WGS) entry which is preliminary data.</text>
</comment>
<evidence type="ECO:0008006" key="5">
    <source>
        <dbReference type="Google" id="ProtNLM"/>
    </source>
</evidence>
<proteinExistence type="inferred from homology"/>